<dbReference type="Proteomes" id="UP000774570">
    <property type="component" value="Unassembled WGS sequence"/>
</dbReference>
<feature type="domain" description="Glycoside hydrolase family 5" evidence="6">
    <location>
        <begin position="47"/>
        <end position="367"/>
    </location>
</feature>
<dbReference type="InterPro" id="IPR017853">
    <property type="entry name" value="GH"/>
</dbReference>
<dbReference type="InterPro" id="IPR052066">
    <property type="entry name" value="Glycosphingolipid_Hydrolases"/>
</dbReference>
<keyword evidence="5" id="KW-0732">Signal</keyword>
<evidence type="ECO:0000256" key="1">
    <source>
        <dbReference type="ARBA" id="ARBA00005641"/>
    </source>
</evidence>
<evidence type="ECO:0000259" key="7">
    <source>
        <dbReference type="Pfam" id="PF18564"/>
    </source>
</evidence>
<accession>A0ABS7FVY0</accession>
<dbReference type="InterPro" id="IPR001547">
    <property type="entry name" value="Glyco_hydro_5"/>
</dbReference>
<dbReference type="PANTHER" id="PTHR31308:SF3">
    <property type="entry name" value="ENDOGLYCOCERAMIDASE"/>
    <property type="match status" value="1"/>
</dbReference>
<evidence type="ECO:0000259" key="6">
    <source>
        <dbReference type="Pfam" id="PF00150"/>
    </source>
</evidence>
<name>A0ABS7FVY0_9ACTN</name>
<organism evidence="8 9">
    <name type="scientific">Actinomadura parmotrematis</name>
    <dbReference type="NCBI Taxonomy" id="2864039"/>
    <lineage>
        <taxon>Bacteria</taxon>
        <taxon>Bacillati</taxon>
        <taxon>Actinomycetota</taxon>
        <taxon>Actinomycetes</taxon>
        <taxon>Streptosporangiales</taxon>
        <taxon>Thermomonosporaceae</taxon>
        <taxon>Actinomadura</taxon>
    </lineage>
</organism>
<dbReference type="InterPro" id="IPR018087">
    <property type="entry name" value="Glyco_hydro_5_CS"/>
</dbReference>
<dbReference type="PANTHER" id="PTHR31308">
    <property type="match status" value="1"/>
</dbReference>
<evidence type="ECO:0000313" key="9">
    <source>
        <dbReference type="Proteomes" id="UP000774570"/>
    </source>
</evidence>
<keyword evidence="3 4" id="KW-0326">Glycosidase</keyword>
<dbReference type="SUPFAM" id="SSF51445">
    <property type="entry name" value="(Trans)glycosidases"/>
    <property type="match status" value="1"/>
</dbReference>
<evidence type="ECO:0000256" key="2">
    <source>
        <dbReference type="ARBA" id="ARBA00022801"/>
    </source>
</evidence>
<gene>
    <name evidence="8" type="ORF">K1Y72_19520</name>
</gene>
<comment type="similarity">
    <text evidence="1 4">Belongs to the glycosyl hydrolase 5 (cellulase A) family.</text>
</comment>
<feature type="signal peptide" evidence="5">
    <location>
        <begin position="1"/>
        <end position="28"/>
    </location>
</feature>
<dbReference type="PROSITE" id="PS00659">
    <property type="entry name" value="GLYCOSYL_HYDROL_F5"/>
    <property type="match status" value="1"/>
</dbReference>
<dbReference type="EMBL" id="JAIBOA010000012">
    <property type="protein sequence ID" value="MBW8484582.1"/>
    <property type="molecule type" value="Genomic_DNA"/>
</dbReference>
<feature type="domain" description="Glycoside hydrolase family 5 C-terminal" evidence="7">
    <location>
        <begin position="386"/>
        <end position="460"/>
    </location>
</feature>
<dbReference type="Gene3D" id="2.60.40.1180">
    <property type="entry name" value="Golgi alpha-mannosidase II"/>
    <property type="match status" value="1"/>
</dbReference>
<dbReference type="RefSeq" id="WP_220167820.1">
    <property type="nucleotide sequence ID" value="NZ_JAIBOA010000012.1"/>
</dbReference>
<dbReference type="Pfam" id="PF18564">
    <property type="entry name" value="Glyco_hydro_5_C"/>
    <property type="match status" value="1"/>
</dbReference>
<reference evidence="8 9" key="1">
    <citation type="submission" date="2021-07" db="EMBL/GenBank/DDBJ databases">
        <title>Actinomadura sp. PM05-2 isolated from lichen.</title>
        <authorList>
            <person name="Somphong A."/>
            <person name="Phongsopitanun W."/>
            <person name="Tanasupawat S."/>
            <person name="Peongsungnone V."/>
        </authorList>
    </citation>
    <scope>NUCLEOTIDE SEQUENCE [LARGE SCALE GENOMIC DNA]</scope>
    <source>
        <strain evidence="8 9">PM05-2</strain>
    </source>
</reference>
<keyword evidence="2 4" id="KW-0378">Hydrolase</keyword>
<feature type="chain" id="PRO_5045876256" evidence="5">
    <location>
        <begin position="29"/>
        <end position="463"/>
    </location>
</feature>
<dbReference type="InterPro" id="IPR041036">
    <property type="entry name" value="GH5_C"/>
</dbReference>
<dbReference type="Pfam" id="PF00150">
    <property type="entry name" value="Cellulase"/>
    <property type="match status" value="1"/>
</dbReference>
<protein>
    <submittedName>
        <fullName evidence="8">Cellulase family glycosylhydrolase</fullName>
    </submittedName>
</protein>
<proteinExistence type="inferred from homology"/>
<dbReference type="Gene3D" id="3.20.20.80">
    <property type="entry name" value="Glycosidases"/>
    <property type="match status" value="1"/>
</dbReference>
<evidence type="ECO:0000313" key="8">
    <source>
        <dbReference type="EMBL" id="MBW8484582.1"/>
    </source>
</evidence>
<evidence type="ECO:0000256" key="5">
    <source>
        <dbReference type="SAM" id="SignalP"/>
    </source>
</evidence>
<keyword evidence="9" id="KW-1185">Reference proteome</keyword>
<sequence>MRAAPPASLLLPLLTAAALLFPVAPARAAPAPPPPLITDDRGRALVLHGLNTAGSAKGPSGLPWITRADVAREVRAMGTNSVRYLIQWKNVEPSPGRYDEKYLDAVAERIGWYREQGVHVVLDMHQDIYGPAACAGAGNGAPAWATFTDGLPCTPQTPWVLTYLQPAVLRAYDNFWNHTGSHPELMRRYTAMWRHVAARFAADPAVLGYDLMNEPFGGTRQFGFFETPSLTPFYQRLVTAIRSVDRDGWIFAEPQALGPNEGLGTSLGPIADPRPGGPRVVLAPHLYPGGVDIGGSYTGAAKALVQAQFALWKANMPSAARRLGTPMWLGEVGGIPGSAGGALDYTADWLALADGLGVGWAYWSNDPGDVTDAAGNLTAVGRLLARPYPRAVAGTPTRIAYSAGALTVSWRDRAGASGPTEIWFPTAPRVTSTDPRWSWDAARHVLSVWPAKGRADHTVTLRP</sequence>
<evidence type="ECO:0000256" key="3">
    <source>
        <dbReference type="ARBA" id="ARBA00023295"/>
    </source>
</evidence>
<evidence type="ECO:0000256" key="4">
    <source>
        <dbReference type="RuleBase" id="RU361153"/>
    </source>
</evidence>
<comment type="caution">
    <text evidence="8">The sequence shown here is derived from an EMBL/GenBank/DDBJ whole genome shotgun (WGS) entry which is preliminary data.</text>
</comment>
<dbReference type="InterPro" id="IPR013780">
    <property type="entry name" value="Glyco_hydro_b"/>
</dbReference>